<name>A0A9P1BIM7_9DINO</name>
<evidence type="ECO:0000313" key="3">
    <source>
        <dbReference type="EMBL" id="CAL4760582.1"/>
    </source>
</evidence>
<feature type="region of interest" description="Disordered" evidence="1">
    <location>
        <begin position="1"/>
        <end position="46"/>
    </location>
</feature>
<sequence length="117" mass="12987">SITPLPRTAPRLPSKGDSRRVKSLGKRWKDAGSSGQREPRSSWSLAPVVAPEGVSLPPNRRDHERHVRKINRYLEQVHVSPDVVLKDVLQKRKNMEDTGCTSISAATLLSANRSLTV</sequence>
<dbReference type="EMBL" id="CAMXCT010000063">
    <property type="protein sequence ID" value="CAI3973270.1"/>
    <property type="molecule type" value="Genomic_DNA"/>
</dbReference>
<gene>
    <name evidence="2" type="ORF">C1SCF055_LOCUS1789</name>
</gene>
<dbReference type="EMBL" id="CAMXCT030000063">
    <property type="protein sequence ID" value="CAL4760582.1"/>
    <property type="molecule type" value="Genomic_DNA"/>
</dbReference>
<reference evidence="2" key="1">
    <citation type="submission" date="2022-10" db="EMBL/GenBank/DDBJ databases">
        <authorList>
            <person name="Chen Y."/>
            <person name="Dougan E. K."/>
            <person name="Chan C."/>
            <person name="Rhodes N."/>
            <person name="Thang M."/>
        </authorList>
    </citation>
    <scope>NUCLEOTIDE SEQUENCE</scope>
</reference>
<protein>
    <submittedName>
        <fullName evidence="2">Uncharacterized protein</fullName>
    </submittedName>
</protein>
<dbReference type="Proteomes" id="UP001152797">
    <property type="component" value="Unassembled WGS sequence"/>
</dbReference>
<reference evidence="3 4" key="2">
    <citation type="submission" date="2024-05" db="EMBL/GenBank/DDBJ databases">
        <authorList>
            <person name="Chen Y."/>
            <person name="Shah S."/>
            <person name="Dougan E. K."/>
            <person name="Thang M."/>
            <person name="Chan C."/>
        </authorList>
    </citation>
    <scope>NUCLEOTIDE SEQUENCE [LARGE SCALE GENOMIC DNA]</scope>
</reference>
<evidence type="ECO:0000256" key="1">
    <source>
        <dbReference type="SAM" id="MobiDB-lite"/>
    </source>
</evidence>
<keyword evidence="4" id="KW-1185">Reference proteome</keyword>
<dbReference type="AlphaFoldDB" id="A0A9P1BIM7"/>
<evidence type="ECO:0000313" key="2">
    <source>
        <dbReference type="EMBL" id="CAI3973270.1"/>
    </source>
</evidence>
<comment type="caution">
    <text evidence="2">The sequence shown here is derived from an EMBL/GenBank/DDBJ whole genome shotgun (WGS) entry which is preliminary data.</text>
</comment>
<organism evidence="2">
    <name type="scientific">Cladocopium goreaui</name>
    <dbReference type="NCBI Taxonomy" id="2562237"/>
    <lineage>
        <taxon>Eukaryota</taxon>
        <taxon>Sar</taxon>
        <taxon>Alveolata</taxon>
        <taxon>Dinophyceae</taxon>
        <taxon>Suessiales</taxon>
        <taxon>Symbiodiniaceae</taxon>
        <taxon>Cladocopium</taxon>
    </lineage>
</organism>
<feature type="compositionally biased region" description="Polar residues" evidence="1">
    <location>
        <begin position="33"/>
        <end position="44"/>
    </location>
</feature>
<accession>A0A9P1BIM7</accession>
<evidence type="ECO:0000313" key="4">
    <source>
        <dbReference type="Proteomes" id="UP001152797"/>
    </source>
</evidence>
<proteinExistence type="predicted"/>
<feature type="non-terminal residue" evidence="2">
    <location>
        <position position="117"/>
    </location>
</feature>
<dbReference type="EMBL" id="CAMXCT020000063">
    <property type="protein sequence ID" value="CAL1126645.1"/>
    <property type="molecule type" value="Genomic_DNA"/>
</dbReference>